<protein>
    <submittedName>
        <fullName evidence="2">Uncharacterized protein</fullName>
    </submittedName>
</protein>
<feature type="compositionally biased region" description="Basic and acidic residues" evidence="1">
    <location>
        <begin position="514"/>
        <end position="523"/>
    </location>
</feature>
<reference evidence="3" key="2">
    <citation type="submission" date="2015-01" db="EMBL/GenBank/DDBJ databases">
        <title>Evolutionary Origins and Diversification of the Mycorrhizal Mutualists.</title>
        <authorList>
            <consortium name="DOE Joint Genome Institute"/>
            <consortium name="Mycorrhizal Genomics Consortium"/>
            <person name="Kohler A."/>
            <person name="Kuo A."/>
            <person name="Nagy L.G."/>
            <person name="Floudas D."/>
            <person name="Copeland A."/>
            <person name="Barry K.W."/>
            <person name="Cichocki N."/>
            <person name="Veneault-Fourrey C."/>
            <person name="LaButti K."/>
            <person name="Lindquist E.A."/>
            <person name="Lipzen A."/>
            <person name="Lundell T."/>
            <person name="Morin E."/>
            <person name="Murat C."/>
            <person name="Riley R."/>
            <person name="Ohm R."/>
            <person name="Sun H."/>
            <person name="Tunlid A."/>
            <person name="Henrissat B."/>
            <person name="Grigoriev I.V."/>
            <person name="Hibbett D.S."/>
            <person name="Martin F."/>
        </authorList>
    </citation>
    <scope>NUCLEOTIDE SEQUENCE [LARGE SCALE GENOMIC DNA]</scope>
    <source>
        <strain evidence="3">MAFF 305830</strain>
    </source>
</reference>
<dbReference type="EMBL" id="KN824298">
    <property type="protein sequence ID" value="KIM27495.1"/>
    <property type="molecule type" value="Genomic_DNA"/>
</dbReference>
<sequence>MASSEKGMWYSKLFGADHMSKHPAGYYAGQPLGPGHAPPPVAGQPYDAYSTWSAAAAAAQQQFYAASAAAAVVSQPTPGINPYANYGYGPAATWAHHHHHRPPAPIPALGPQIPTYTPYQPQPQPYGPQSHPQPPTVYPARPPQPQPAGNQHPPAGPRSSQQPPLKRQRVQSTSSNGPSRFPPASTSSQASRPSAEPPASLPVTPSTSFNRGGRQGGGGMGNNSGGLRGRGHSMRSARGGRGPGMGNRPMNHGSRNASGGSAPRGPRRGGAFNSSVSTRVSRGQFEAPQSHNGWGNGPVGFTPSSSGMTSTDKEGKRTLTDFRIVGFGFVSEHTTWSWGTTRLVDDKTIFMPAEDGAVAIPPADEASSSSSPVKQEETETAPDQGSSSGAQEKGKKVPKETARIRIYFQPAPGSIPRGMGPPNQIMPPPNAVPSRASAKRKKSESEEDDGDRHNVKRHHGDTDESRPASLIVEMLDHSPNDTSGSNAPNDMQPVEPNSAEQRSDVSNDADWLDDALKDEKGDILEENSLSQVNGQEEHEAGELLDELDEEDEEATSLFGSGVHPSPPNGASELIVQAVDESVEEEGDNLASESQAEARPDESQRATSTPAIVGQSSGAGGPGGAGNKLSISFSTSRRRLVLEAEVIKYLKVFRAEGRIEFTATLENTSPAPGSETEESKLSIRGVCVRTSSLFFLPRASSLSP</sequence>
<keyword evidence="3" id="KW-1185">Reference proteome</keyword>
<reference evidence="2 3" key="1">
    <citation type="submission" date="2014-04" db="EMBL/GenBank/DDBJ databases">
        <authorList>
            <consortium name="DOE Joint Genome Institute"/>
            <person name="Kuo A."/>
            <person name="Zuccaro A."/>
            <person name="Kohler A."/>
            <person name="Nagy L.G."/>
            <person name="Floudas D."/>
            <person name="Copeland A."/>
            <person name="Barry K.W."/>
            <person name="Cichocki N."/>
            <person name="Veneault-Fourrey C."/>
            <person name="LaButti K."/>
            <person name="Lindquist E.A."/>
            <person name="Lipzen A."/>
            <person name="Lundell T."/>
            <person name="Morin E."/>
            <person name="Murat C."/>
            <person name="Sun H."/>
            <person name="Tunlid A."/>
            <person name="Henrissat B."/>
            <person name="Grigoriev I.V."/>
            <person name="Hibbett D.S."/>
            <person name="Martin F."/>
            <person name="Nordberg H.P."/>
            <person name="Cantor M.N."/>
            <person name="Hua S.X."/>
        </authorList>
    </citation>
    <scope>NUCLEOTIDE SEQUENCE [LARGE SCALE GENOMIC DNA]</scope>
    <source>
        <strain evidence="2 3">MAFF 305830</strain>
    </source>
</reference>
<evidence type="ECO:0000313" key="3">
    <source>
        <dbReference type="Proteomes" id="UP000054097"/>
    </source>
</evidence>
<dbReference type="Proteomes" id="UP000054097">
    <property type="component" value="Unassembled WGS sequence"/>
</dbReference>
<feature type="compositionally biased region" description="Polar residues" evidence="1">
    <location>
        <begin position="170"/>
        <end position="192"/>
    </location>
</feature>
<feature type="compositionally biased region" description="Gly residues" evidence="1">
    <location>
        <begin position="213"/>
        <end position="228"/>
    </location>
</feature>
<accession>A0A0C3ASG0</accession>
<feature type="compositionally biased region" description="Acidic residues" evidence="1">
    <location>
        <begin position="542"/>
        <end position="554"/>
    </location>
</feature>
<feature type="compositionally biased region" description="Basic and acidic residues" evidence="1">
    <location>
        <begin position="392"/>
        <end position="403"/>
    </location>
</feature>
<name>A0A0C3ASG0_SERVB</name>
<dbReference type="STRING" id="933852.A0A0C3ASG0"/>
<feature type="compositionally biased region" description="Polar residues" evidence="1">
    <location>
        <begin position="381"/>
        <end position="390"/>
    </location>
</feature>
<proteinExistence type="predicted"/>
<evidence type="ECO:0000313" key="2">
    <source>
        <dbReference type="EMBL" id="KIM27495.1"/>
    </source>
</evidence>
<feature type="compositionally biased region" description="Polar residues" evidence="1">
    <location>
        <begin position="272"/>
        <end position="293"/>
    </location>
</feature>
<feature type="compositionally biased region" description="Low complexity" evidence="1">
    <location>
        <begin position="246"/>
        <end position="264"/>
    </location>
</feature>
<gene>
    <name evidence="2" type="ORF">M408DRAFT_24436</name>
</gene>
<feature type="compositionally biased region" description="Polar residues" evidence="1">
    <location>
        <begin position="480"/>
        <end position="489"/>
    </location>
</feature>
<feature type="region of interest" description="Disordered" evidence="1">
    <location>
        <begin position="360"/>
        <end position="629"/>
    </location>
</feature>
<organism evidence="2 3">
    <name type="scientific">Serendipita vermifera MAFF 305830</name>
    <dbReference type="NCBI Taxonomy" id="933852"/>
    <lineage>
        <taxon>Eukaryota</taxon>
        <taxon>Fungi</taxon>
        <taxon>Dikarya</taxon>
        <taxon>Basidiomycota</taxon>
        <taxon>Agaricomycotina</taxon>
        <taxon>Agaricomycetes</taxon>
        <taxon>Sebacinales</taxon>
        <taxon>Serendipitaceae</taxon>
        <taxon>Serendipita</taxon>
    </lineage>
</organism>
<dbReference type="AlphaFoldDB" id="A0A0C3ASG0"/>
<feature type="region of interest" description="Disordered" evidence="1">
    <location>
        <begin position="95"/>
        <end position="314"/>
    </location>
</feature>
<dbReference type="OrthoDB" id="431557at2759"/>
<feature type="compositionally biased region" description="Pro residues" evidence="1">
    <location>
        <begin position="120"/>
        <end position="146"/>
    </location>
</feature>
<evidence type="ECO:0000256" key="1">
    <source>
        <dbReference type="SAM" id="MobiDB-lite"/>
    </source>
</evidence>
<dbReference type="HOGENOM" id="CLU_392396_0_0_1"/>
<feature type="compositionally biased region" description="Gly residues" evidence="1">
    <location>
        <begin position="616"/>
        <end position="625"/>
    </location>
</feature>